<protein>
    <recommendedName>
        <fullName evidence="1">S-layer protein outer domain-containing protein</fullName>
    </recommendedName>
</protein>
<proteinExistence type="predicted"/>
<organism evidence="2 5">
    <name type="scientific">Candidatus Methanofastidiosum methylothiophilum</name>
    <dbReference type="NCBI Taxonomy" id="1705564"/>
    <lineage>
        <taxon>Archaea</taxon>
        <taxon>Methanobacteriati</taxon>
        <taxon>Methanobacteriota</taxon>
        <taxon>Stenosarchaea group</taxon>
        <taxon>Candidatus Methanofastidiosia</taxon>
        <taxon>Candidatus Methanofastidiosales</taxon>
        <taxon>Candidatus Methanofastidiosaceae</taxon>
        <taxon>Candidatus Methanofastidiosum</taxon>
    </lineage>
</organism>
<evidence type="ECO:0000313" key="4">
    <source>
        <dbReference type="Proteomes" id="UP000091929"/>
    </source>
</evidence>
<evidence type="ECO:0000313" key="3">
    <source>
        <dbReference type="EMBL" id="KYC48431.1"/>
    </source>
</evidence>
<reference evidence="4 5" key="1">
    <citation type="journal article" date="2016" name="ISME J.">
        <title>Chasing the elusive Euryarchaeota class WSA2: genomes reveal a uniquely fastidious methyl-reducing methanogen.</title>
        <authorList>
            <person name="Nobu M.K."/>
            <person name="Narihiro T."/>
            <person name="Kuroda K."/>
            <person name="Mei R."/>
            <person name="Liu W.T."/>
        </authorList>
    </citation>
    <scope>NUCLEOTIDE SEQUENCE [LARGE SCALE GENOMIC DNA]</scope>
    <source>
        <strain evidence="2">B03fssc0709_Meth_Bin005</strain>
        <strain evidence="3">B15fssc0709_Meth_Bin003</strain>
    </source>
</reference>
<evidence type="ECO:0000313" key="2">
    <source>
        <dbReference type="EMBL" id="KYC46183.1"/>
    </source>
</evidence>
<gene>
    <name evidence="2" type="ORF">APG10_00186</name>
    <name evidence="3" type="ORF">APG11_00344</name>
</gene>
<name>A0A150IMG3_9EURY</name>
<dbReference type="EMBL" id="LNGF01000005">
    <property type="protein sequence ID" value="KYC48431.1"/>
    <property type="molecule type" value="Genomic_DNA"/>
</dbReference>
<accession>A0A150ITU0</accession>
<dbReference type="InterPro" id="IPR022651">
    <property type="entry name" value="S_layer_C"/>
</dbReference>
<sequence>MKRSLILLSVILFSTLFPFNVGSSSVPGDDFFFDGDAVKAMIVLGETATSSDIISASKLAFLIANRHTERIENTIFEEYKVSLKNLNAGDIIRIDPANTSVNSVKVADGLKSLWWDDGYKYSSALYPYGNGNKVFDNNETHEEIIIKLSDIEVPDDYCLDFNRSDIIYRVTNIYTPFKRKVFAGCSGPLYDIPYNSYKIRLFERDYPIIDNGVYRSKDQNISYFIYGIPIYSPDTIFKVGDTRVFGWYTVTLLDIHSPTTEETSKEDKFKVKSGGSFSGEYKVYLRVSDFTGKSNDFLMVMDANSSRCCTCVSLCDPKGGYGSFTTAPTRRYENDPYFIFERGTRVIDGIEQTIWAVPVFYIDGIKVFEGADKSLLAEFDIFSLKDYGAIEETSCCMPFVNYPNDYNLTISNLWEDVIALGVDINLDGIISPEEQQIPVFETRGEECNASIKFPFISPVYLNPGKDGIFGTCDDYLDINPINPRFKKCNYDTIDVILCDKIDLECCDPQVVYGPKNYFKIDILDSNYMQKDRDGIDLEISQKKSKLYLFYDSTIKIEPASLIKRDIDVTGEDKAKKNLILIGNENNNKIINDLYELGVSKVVWSRSFGQWEYLRNVFYENNVLIVGGRNGDATNNALEDLMKLLFV</sequence>
<comment type="caution">
    <text evidence="2">The sequence shown here is derived from an EMBL/GenBank/DDBJ whole genome shotgun (WGS) entry which is preliminary data.</text>
</comment>
<dbReference type="Proteomes" id="UP000091929">
    <property type="component" value="Unassembled WGS sequence"/>
</dbReference>
<dbReference type="Pfam" id="PF05124">
    <property type="entry name" value="S_layer_C"/>
    <property type="match status" value="1"/>
</dbReference>
<dbReference type="EMBL" id="LNGE01000003">
    <property type="protein sequence ID" value="KYC46183.1"/>
    <property type="molecule type" value="Genomic_DNA"/>
</dbReference>
<feature type="domain" description="S-layer protein outer" evidence="1">
    <location>
        <begin position="34"/>
        <end position="643"/>
    </location>
</feature>
<evidence type="ECO:0000259" key="1">
    <source>
        <dbReference type="Pfam" id="PF05124"/>
    </source>
</evidence>
<dbReference type="Proteomes" id="UP000092401">
    <property type="component" value="Unassembled WGS sequence"/>
</dbReference>
<dbReference type="AlphaFoldDB" id="A0A150IMG3"/>
<accession>A0A150IMG3</accession>
<evidence type="ECO:0000313" key="5">
    <source>
        <dbReference type="Proteomes" id="UP000092401"/>
    </source>
</evidence>